<dbReference type="InterPro" id="IPR011009">
    <property type="entry name" value="Kinase-like_dom_sf"/>
</dbReference>
<keyword evidence="6 9" id="KW-0067">ATP-binding</keyword>
<keyword evidence="5 12" id="KW-0418">Kinase</keyword>
<dbReference type="PANTHER" id="PTHR24343:SF137">
    <property type="entry name" value="SERINE_THREONINE-PROTEIN KINASE HRK1"/>
    <property type="match status" value="1"/>
</dbReference>
<dbReference type="PROSITE" id="PS00108">
    <property type="entry name" value="PROTEIN_KINASE_ST"/>
    <property type="match status" value="1"/>
</dbReference>
<evidence type="ECO:0000256" key="10">
    <source>
        <dbReference type="SAM" id="MobiDB-lite"/>
    </source>
</evidence>
<keyword evidence="4 9" id="KW-0547">Nucleotide-binding</keyword>
<dbReference type="PROSITE" id="PS00107">
    <property type="entry name" value="PROTEIN_KINASE_ATP"/>
    <property type="match status" value="1"/>
</dbReference>
<evidence type="ECO:0000256" key="9">
    <source>
        <dbReference type="PROSITE-ProRule" id="PRU10141"/>
    </source>
</evidence>
<protein>
    <recommendedName>
        <fullName evidence="1">non-specific serine/threonine protein kinase</fullName>
        <ecNumber evidence="1">2.7.11.1</ecNumber>
    </recommendedName>
</protein>
<dbReference type="SMART" id="SM00220">
    <property type="entry name" value="S_TKc"/>
    <property type="match status" value="1"/>
</dbReference>
<evidence type="ECO:0000256" key="6">
    <source>
        <dbReference type="ARBA" id="ARBA00022840"/>
    </source>
</evidence>
<feature type="region of interest" description="Disordered" evidence="10">
    <location>
        <begin position="1"/>
        <end position="88"/>
    </location>
</feature>
<accession>A0A4P6XMS1</accession>
<evidence type="ECO:0000313" key="12">
    <source>
        <dbReference type="EMBL" id="QBM87061.1"/>
    </source>
</evidence>
<evidence type="ECO:0000259" key="11">
    <source>
        <dbReference type="PROSITE" id="PS50011"/>
    </source>
</evidence>
<evidence type="ECO:0000256" key="4">
    <source>
        <dbReference type="ARBA" id="ARBA00022741"/>
    </source>
</evidence>
<dbReference type="Pfam" id="PF00069">
    <property type="entry name" value="Pkinase"/>
    <property type="match status" value="1"/>
</dbReference>
<dbReference type="GO" id="GO:0005829">
    <property type="term" value="C:cytosol"/>
    <property type="evidence" value="ECO:0007669"/>
    <property type="project" value="TreeGrafter"/>
</dbReference>
<keyword evidence="3" id="KW-0808">Transferase</keyword>
<evidence type="ECO:0000256" key="2">
    <source>
        <dbReference type="ARBA" id="ARBA00022527"/>
    </source>
</evidence>
<dbReference type="SUPFAM" id="SSF56112">
    <property type="entry name" value="Protein kinase-like (PK-like)"/>
    <property type="match status" value="1"/>
</dbReference>
<name>A0A4P6XMS1_9ASCO</name>
<dbReference type="GO" id="GO:0004674">
    <property type="term" value="F:protein serine/threonine kinase activity"/>
    <property type="evidence" value="ECO:0007669"/>
    <property type="project" value="UniProtKB-KW"/>
</dbReference>
<feature type="compositionally biased region" description="Low complexity" evidence="10">
    <location>
        <begin position="53"/>
        <end position="85"/>
    </location>
</feature>
<dbReference type="STRING" id="2163413.A0A4P6XMS1"/>
<dbReference type="EMBL" id="CP034457">
    <property type="protein sequence ID" value="QBM87061.1"/>
    <property type="molecule type" value="Genomic_DNA"/>
</dbReference>
<proteinExistence type="predicted"/>
<evidence type="ECO:0000256" key="7">
    <source>
        <dbReference type="ARBA" id="ARBA00047899"/>
    </source>
</evidence>
<dbReference type="PROSITE" id="PS50011">
    <property type="entry name" value="PROTEIN_KINASE_DOM"/>
    <property type="match status" value="1"/>
</dbReference>
<comment type="catalytic activity">
    <reaction evidence="8">
        <text>L-seryl-[protein] + ATP = O-phospho-L-seryl-[protein] + ADP + H(+)</text>
        <dbReference type="Rhea" id="RHEA:17989"/>
        <dbReference type="Rhea" id="RHEA-COMP:9863"/>
        <dbReference type="Rhea" id="RHEA-COMP:11604"/>
        <dbReference type="ChEBI" id="CHEBI:15378"/>
        <dbReference type="ChEBI" id="CHEBI:29999"/>
        <dbReference type="ChEBI" id="CHEBI:30616"/>
        <dbReference type="ChEBI" id="CHEBI:83421"/>
        <dbReference type="ChEBI" id="CHEBI:456216"/>
        <dbReference type="EC" id="2.7.11.1"/>
    </reaction>
</comment>
<feature type="domain" description="Protein kinase" evidence="11">
    <location>
        <begin position="162"/>
        <end position="475"/>
    </location>
</feature>
<organism evidence="12 13">
    <name type="scientific">Metschnikowia aff. pulcherrima</name>
    <dbReference type="NCBI Taxonomy" id="2163413"/>
    <lineage>
        <taxon>Eukaryota</taxon>
        <taxon>Fungi</taxon>
        <taxon>Dikarya</taxon>
        <taxon>Ascomycota</taxon>
        <taxon>Saccharomycotina</taxon>
        <taxon>Pichiomycetes</taxon>
        <taxon>Metschnikowiaceae</taxon>
        <taxon>Metschnikowia</taxon>
    </lineage>
</organism>
<evidence type="ECO:0000256" key="5">
    <source>
        <dbReference type="ARBA" id="ARBA00022777"/>
    </source>
</evidence>
<dbReference type="Gene3D" id="1.10.510.10">
    <property type="entry name" value="Transferase(Phosphotransferase) domain 1"/>
    <property type="match status" value="1"/>
</dbReference>
<reference evidence="13" key="1">
    <citation type="submission" date="2019-03" db="EMBL/GenBank/DDBJ databases">
        <title>Snf2 controls pulcherriminic acid biosynthesis and connects pigmentation and antifungal activity of the yeast Metschnikowia pulcherrima.</title>
        <authorList>
            <person name="Gore-Lloyd D."/>
            <person name="Sumann I."/>
            <person name="Brachmann A.O."/>
            <person name="Schneeberger K."/>
            <person name="Ortiz-Merino R.A."/>
            <person name="Moreno-Beltran M."/>
            <person name="Schlaefli M."/>
            <person name="Kirner P."/>
            <person name="Santos Kron A."/>
            <person name="Wolfe K.H."/>
            <person name="Piel J."/>
            <person name="Ahrens C.H."/>
            <person name="Henk D."/>
            <person name="Freimoser F.M."/>
        </authorList>
    </citation>
    <scope>NUCLEOTIDE SEQUENCE [LARGE SCALE GENOMIC DNA]</scope>
    <source>
        <strain evidence="13">APC 1.2</strain>
    </source>
</reference>
<dbReference type="InterPro" id="IPR008271">
    <property type="entry name" value="Ser/Thr_kinase_AS"/>
</dbReference>
<keyword evidence="13" id="KW-1185">Reference proteome</keyword>
<feature type="compositionally biased region" description="Polar residues" evidence="10">
    <location>
        <begin position="29"/>
        <end position="38"/>
    </location>
</feature>
<evidence type="ECO:0000313" key="13">
    <source>
        <dbReference type="Proteomes" id="UP000292447"/>
    </source>
</evidence>
<dbReference type="GO" id="GO:0005524">
    <property type="term" value="F:ATP binding"/>
    <property type="evidence" value="ECO:0007669"/>
    <property type="project" value="UniProtKB-UniRule"/>
</dbReference>
<dbReference type="AlphaFoldDB" id="A0A4P6XMS1"/>
<gene>
    <name evidence="12" type="primary">MPUL0B02580</name>
    <name evidence="12" type="ORF">METSCH_B02580</name>
</gene>
<evidence type="ECO:0000256" key="8">
    <source>
        <dbReference type="ARBA" id="ARBA00048679"/>
    </source>
</evidence>
<dbReference type="GO" id="GO:0030447">
    <property type="term" value="P:filamentous growth"/>
    <property type="evidence" value="ECO:0007669"/>
    <property type="project" value="UniProtKB-ARBA"/>
</dbReference>
<evidence type="ECO:0000256" key="3">
    <source>
        <dbReference type="ARBA" id="ARBA00022679"/>
    </source>
</evidence>
<dbReference type="EC" id="2.7.11.1" evidence="1"/>
<evidence type="ECO:0000256" key="1">
    <source>
        <dbReference type="ARBA" id="ARBA00012513"/>
    </source>
</evidence>
<feature type="binding site" evidence="9">
    <location>
        <position position="192"/>
    </location>
    <ligand>
        <name>ATP</name>
        <dbReference type="ChEBI" id="CHEBI:30616"/>
    </ligand>
</feature>
<dbReference type="InterPro" id="IPR000719">
    <property type="entry name" value="Prot_kinase_dom"/>
</dbReference>
<comment type="catalytic activity">
    <reaction evidence="7">
        <text>L-threonyl-[protein] + ATP = O-phospho-L-threonyl-[protein] + ADP + H(+)</text>
        <dbReference type="Rhea" id="RHEA:46608"/>
        <dbReference type="Rhea" id="RHEA-COMP:11060"/>
        <dbReference type="Rhea" id="RHEA-COMP:11605"/>
        <dbReference type="ChEBI" id="CHEBI:15378"/>
        <dbReference type="ChEBI" id="CHEBI:30013"/>
        <dbReference type="ChEBI" id="CHEBI:30616"/>
        <dbReference type="ChEBI" id="CHEBI:61977"/>
        <dbReference type="ChEBI" id="CHEBI:456216"/>
        <dbReference type="EC" id="2.7.11.1"/>
    </reaction>
</comment>
<sequence>MVAEKKLHKSLRDLFRGSTPPSPIKLRPNVSNPQSGDSNHSHRFFLRSRDSKGSVLSQSSSNSVKSTSENISGSESTPVTPSVTSAQVASDSETSASFMLILHHDGKEKHRKKGKKKDHRLESHLLLKRFFKILHPKDHSDLPKTKSSCHLPALTSKIAEKYDVGRLIGTGASGSVNLISDKNDSARIYALKKFRSKLKHENEQDYIRKVRNEFLVGEHLSQQNLINTIELYHEKSDGTSTPEYFIVMEYCPYDFFNLVMSGLMKYDEICCYFRQIVNGVQHLHQSGIAHRDLKLDNCVVNRDGILKLIDFGSAFQFKKSLDDVDAGVNDVMLDSTHKLMYAKGIVGSDPYLAPEVFEPTIEDGYDARLADVWSIAIIFCCMVLKRFPWKLPKAADPSYRAFACLNDMNEQLSERELMESKTKELSVGKESIPKYGPERLLRILPPHSRELIAYMLKVDVTKRAFIEDVINDPFLLSIQYCHIVESKPAFLIGGDESKESLHDVDAYLQPANSSGNDSNAAETLVATTSNDNNVPLTSFVKALNHKHHLVTEKDLQKINEEKDRLKRAKEAGIA</sequence>
<dbReference type="InterPro" id="IPR017441">
    <property type="entry name" value="Protein_kinase_ATP_BS"/>
</dbReference>
<dbReference type="PANTHER" id="PTHR24343">
    <property type="entry name" value="SERINE/THREONINE KINASE"/>
    <property type="match status" value="1"/>
</dbReference>
<keyword evidence="2 12" id="KW-0723">Serine/threonine-protein kinase</keyword>
<dbReference type="Proteomes" id="UP000292447">
    <property type="component" value="Chromosome II"/>
</dbReference>